<dbReference type="GO" id="GO:0030497">
    <property type="term" value="P:fatty acid elongation"/>
    <property type="evidence" value="ECO:0007669"/>
    <property type="project" value="TreeGrafter"/>
</dbReference>
<evidence type="ECO:0000256" key="1">
    <source>
        <dbReference type="ARBA" id="ARBA00006484"/>
    </source>
</evidence>
<dbReference type="Gene3D" id="3.40.50.720">
    <property type="entry name" value="NAD(P)-binding Rossmann-like Domain"/>
    <property type="match status" value="1"/>
</dbReference>
<dbReference type="GO" id="GO:0016616">
    <property type="term" value="F:oxidoreductase activity, acting on the CH-OH group of donors, NAD or NADP as acceptor"/>
    <property type="evidence" value="ECO:0007669"/>
    <property type="project" value="TreeGrafter"/>
</dbReference>
<comment type="caution">
    <text evidence="2">The sequence shown here is derived from an EMBL/GenBank/DDBJ whole genome shotgun (WGS) entry which is preliminary data.</text>
</comment>
<keyword evidence="3" id="KW-1185">Reference proteome</keyword>
<comment type="similarity">
    <text evidence="1">Belongs to the short-chain dehydrogenases/reductases (SDR) family.</text>
</comment>
<organism evidence="2 3">
    <name type="scientific">Sphingobacterium humi</name>
    <dbReference type="NCBI Taxonomy" id="1796905"/>
    <lineage>
        <taxon>Bacteria</taxon>
        <taxon>Pseudomonadati</taxon>
        <taxon>Bacteroidota</taxon>
        <taxon>Sphingobacteriia</taxon>
        <taxon>Sphingobacteriales</taxon>
        <taxon>Sphingobacteriaceae</taxon>
        <taxon>Sphingobacterium</taxon>
    </lineage>
</organism>
<evidence type="ECO:0000313" key="3">
    <source>
        <dbReference type="Proteomes" id="UP000435036"/>
    </source>
</evidence>
<gene>
    <name evidence="2" type="ORF">GQF63_11080</name>
</gene>
<dbReference type="PRINTS" id="PR00081">
    <property type="entry name" value="GDHRDH"/>
</dbReference>
<accession>A0A6N8L343</accession>
<dbReference type="Proteomes" id="UP000435036">
    <property type="component" value="Unassembled WGS sequence"/>
</dbReference>
<evidence type="ECO:0000313" key="2">
    <source>
        <dbReference type="EMBL" id="MVZ62568.1"/>
    </source>
</evidence>
<protein>
    <submittedName>
        <fullName evidence="2">SDR family oxidoreductase</fullName>
    </submittedName>
</protein>
<name>A0A6N8L343_9SPHI</name>
<dbReference type="FunFam" id="3.40.50.720:FF:000084">
    <property type="entry name" value="Short-chain dehydrogenase reductase"/>
    <property type="match status" value="1"/>
</dbReference>
<dbReference type="InterPro" id="IPR036291">
    <property type="entry name" value="NAD(P)-bd_dom_sf"/>
</dbReference>
<dbReference type="PRINTS" id="PR00080">
    <property type="entry name" value="SDRFAMILY"/>
</dbReference>
<dbReference type="SUPFAM" id="SSF51735">
    <property type="entry name" value="NAD(P)-binding Rossmann-fold domains"/>
    <property type="match status" value="1"/>
</dbReference>
<dbReference type="PANTHER" id="PTHR42760:SF40">
    <property type="entry name" value="3-OXOACYL-[ACYL-CARRIER-PROTEIN] REDUCTASE, CHLOROPLASTIC"/>
    <property type="match status" value="1"/>
</dbReference>
<reference evidence="2 3" key="1">
    <citation type="submission" date="2019-12" db="EMBL/GenBank/DDBJ databases">
        <authorList>
            <person name="Dong K."/>
        </authorList>
    </citation>
    <scope>NUCLEOTIDE SEQUENCE [LARGE SCALE GENOMIC DNA]</scope>
    <source>
        <strain evidence="2 3">JCM 31225</strain>
    </source>
</reference>
<dbReference type="Pfam" id="PF13561">
    <property type="entry name" value="adh_short_C2"/>
    <property type="match status" value="1"/>
</dbReference>
<dbReference type="InterPro" id="IPR002347">
    <property type="entry name" value="SDR_fam"/>
</dbReference>
<dbReference type="PANTHER" id="PTHR42760">
    <property type="entry name" value="SHORT-CHAIN DEHYDROGENASES/REDUCTASES FAMILY MEMBER"/>
    <property type="match status" value="1"/>
</dbReference>
<dbReference type="OrthoDB" id="9803333at2"/>
<dbReference type="EMBL" id="WSQA01000007">
    <property type="protein sequence ID" value="MVZ62568.1"/>
    <property type="molecule type" value="Genomic_DNA"/>
</dbReference>
<proteinExistence type="inferred from homology"/>
<dbReference type="AlphaFoldDB" id="A0A6N8L343"/>
<sequence>MQRFSLQGKVVLITGGTGLFGKPMSIALAHAGAKVIIASRSLGSCQSLAEELNAAGYAAYAYSLDLSDENSIKSLVQQLISDFGKVDVLINNAVSREGIKNLAEQTKADWEQAQQINSTGLMLITQAVVAQMQLQKSGNIINIGSIQAAVGPNFPVYGNTGMSSPLNYTYDKWAMVGFTKWIANYYGKDGIRCNCLSPGGYGPGVQESYGENEFVTNYKRLTPLGRFAEDEDIAGPIVFLASDASSFITGHNLLVDGGWTSW</sequence>